<evidence type="ECO:0000313" key="3">
    <source>
        <dbReference type="Proteomes" id="UP000190074"/>
    </source>
</evidence>
<dbReference type="Proteomes" id="UP000190074">
    <property type="component" value="Unassembled WGS sequence"/>
</dbReference>
<protein>
    <submittedName>
        <fullName evidence="2">Uncharacterized protein</fullName>
    </submittedName>
</protein>
<evidence type="ECO:0000256" key="1">
    <source>
        <dbReference type="SAM" id="MobiDB-lite"/>
    </source>
</evidence>
<gene>
    <name evidence="2" type="ORF">SAMEA2259716_05851</name>
</gene>
<feature type="region of interest" description="Disordered" evidence="1">
    <location>
        <begin position="250"/>
        <end position="285"/>
    </location>
</feature>
<feature type="region of interest" description="Disordered" evidence="1">
    <location>
        <begin position="1"/>
        <end position="137"/>
    </location>
</feature>
<dbReference type="AlphaFoldDB" id="A0A1T8VPY7"/>
<name>A0A1T8VPY7_9MYCO</name>
<evidence type="ECO:0000313" key="2">
    <source>
        <dbReference type="EMBL" id="SKN07132.1"/>
    </source>
</evidence>
<proteinExistence type="predicted"/>
<feature type="compositionally biased region" description="Basic residues" evidence="1">
    <location>
        <begin position="182"/>
        <end position="229"/>
    </location>
</feature>
<reference evidence="2 3" key="1">
    <citation type="submission" date="2016-11" db="EMBL/GenBank/DDBJ databases">
        <authorList>
            <consortium name="Pathogen Informatics"/>
        </authorList>
    </citation>
    <scope>NUCLEOTIDE SEQUENCE [LARGE SCALE GENOMIC DNA]</scope>
    <source>
        <strain evidence="2 3">911</strain>
    </source>
</reference>
<sequence>MPARCPCDNDVPVRPGHSRTIPQRLPPAATGDHHHHRHLNLNDPGLPIRPHVVGPGVDHRPRSSPTTGRIQTHPHLPARKDPRPANPAPDIRSWNGLDQARLDRVHRRQQTNDRHHHAAGSPDSLRNHPPSPLGDQRNLRRHLVIERQRHTDHRQAHRDQTRAQVPTHPQRRRPGAQGLHQPGHHHPPRTRRRQRNTHLHRQLRPQHRQRHRHRQPPKEHRKATPRKPSGRIGLLELQMGRPTQELRHHALNVQTTHRPPTVRQARRHTGRGRPQLPRTGHRPGH</sequence>
<feature type="region of interest" description="Disordered" evidence="1">
    <location>
        <begin position="149"/>
        <end position="232"/>
    </location>
</feature>
<feature type="compositionally biased region" description="Basic and acidic residues" evidence="1">
    <location>
        <begin position="149"/>
        <end position="161"/>
    </location>
</feature>
<organism evidence="2 3">
    <name type="scientific">Mycobacteroides abscessus subsp. massiliense</name>
    <dbReference type="NCBI Taxonomy" id="1962118"/>
    <lineage>
        <taxon>Bacteria</taxon>
        <taxon>Bacillati</taxon>
        <taxon>Actinomycetota</taxon>
        <taxon>Actinomycetes</taxon>
        <taxon>Mycobacteriales</taxon>
        <taxon>Mycobacteriaceae</taxon>
        <taxon>Mycobacteroides</taxon>
        <taxon>Mycobacteroides abscessus</taxon>
    </lineage>
</organism>
<accession>A0A1T8VPY7</accession>
<feature type="compositionally biased region" description="Basic residues" evidence="1">
    <location>
        <begin position="104"/>
        <end position="118"/>
    </location>
</feature>
<dbReference type="EMBL" id="FVGW01000037">
    <property type="protein sequence ID" value="SKN07132.1"/>
    <property type="molecule type" value="Genomic_DNA"/>
</dbReference>